<dbReference type="OrthoDB" id="7875889at2759"/>
<dbReference type="FunFam" id="2.130.10.10:FF:000018">
    <property type="entry name" value="Receptor for activated C kinase 1"/>
    <property type="match status" value="1"/>
</dbReference>
<keyword evidence="4" id="KW-0689">Ribosomal protein</keyword>
<evidence type="ECO:0000256" key="5">
    <source>
        <dbReference type="ARBA" id="ARBA00023274"/>
    </source>
</evidence>
<keyword evidence="8" id="KW-1185">Reference proteome</keyword>
<keyword evidence="2 6" id="KW-0853">WD repeat</keyword>
<dbReference type="STRING" id="1569628.A0A316UNN1"/>
<gene>
    <name evidence="7" type="ORF">BDZ90DRAFT_232965</name>
</gene>
<dbReference type="PANTHER" id="PTHR19868">
    <property type="entry name" value="RECEPTOR FOR ACTIVATED PROTEIN KINASE C RACK1"/>
    <property type="match status" value="1"/>
</dbReference>
<evidence type="ECO:0000256" key="1">
    <source>
        <dbReference type="ARBA" id="ARBA00007253"/>
    </source>
</evidence>
<sequence length="314" mass="34548">MSESLVYRGSLSGHKGWVTAIATSAENPDLLVTASRDKTLIVWSLSRNEEQMGYPKRILKGHSHFVSDVTLSSDGQFALSSSWDKELRLWDLNTGSTTRRFVGHTGDVLSCSFSADNRQITSSGRDRQIKLWNTLGECKYTIGQEDNHSEWISCVRFSPNPANPQVVSCSWDKTVKVWNLSTFKLQTTHMGHTGYLSTLAISPDGSLAGSGGRDGVIMLWELSDGKHLYSLEAGDSINALTFSPNRYWLCAATASSIKIFDLESKSIVDEIRPQFSGVGKDSPDPECLSMSWSHDGSTLFAGYADSLVRVFTVA</sequence>
<dbReference type="GO" id="GO:0043022">
    <property type="term" value="F:ribosome binding"/>
    <property type="evidence" value="ECO:0007669"/>
    <property type="project" value="InterPro"/>
</dbReference>
<dbReference type="InterPro" id="IPR015943">
    <property type="entry name" value="WD40/YVTN_repeat-like_dom_sf"/>
</dbReference>
<evidence type="ECO:0000256" key="4">
    <source>
        <dbReference type="ARBA" id="ARBA00022980"/>
    </source>
</evidence>
<comment type="similarity">
    <text evidence="1">Belongs to the WD repeat G protein beta family. Ribosomal protein RACK1 subfamily.</text>
</comment>
<feature type="repeat" description="WD" evidence="6">
    <location>
        <begin position="11"/>
        <end position="53"/>
    </location>
</feature>
<feature type="repeat" description="WD" evidence="6">
    <location>
        <begin position="189"/>
        <end position="230"/>
    </location>
</feature>
<dbReference type="GO" id="GO:0005840">
    <property type="term" value="C:ribosome"/>
    <property type="evidence" value="ECO:0007669"/>
    <property type="project" value="UniProtKB-KW"/>
</dbReference>
<dbReference type="InterPro" id="IPR045223">
    <property type="entry name" value="RACK1-like"/>
</dbReference>
<evidence type="ECO:0000256" key="2">
    <source>
        <dbReference type="ARBA" id="ARBA00022574"/>
    </source>
</evidence>
<dbReference type="InterPro" id="IPR001680">
    <property type="entry name" value="WD40_rpt"/>
</dbReference>
<dbReference type="InterPro" id="IPR020472">
    <property type="entry name" value="WD40_PAC1"/>
</dbReference>
<dbReference type="SMART" id="SM00320">
    <property type="entry name" value="WD40"/>
    <property type="match status" value="7"/>
</dbReference>
<dbReference type="InterPro" id="IPR036322">
    <property type="entry name" value="WD40_repeat_dom_sf"/>
</dbReference>
<feature type="repeat" description="WD" evidence="6">
    <location>
        <begin position="145"/>
        <end position="188"/>
    </location>
</feature>
<dbReference type="GO" id="GO:0045182">
    <property type="term" value="F:translation regulator activity"/>
    <property type="evidence" value="ECO:0007669"/>
    <property type="project" value="InterPro"/>
</dbReference>
<dbReference type="AlphaFoldDB" id="A0A316UNN1"/>
<dbReference type="RefSeq" id="XP_025361482.1">
    <property type="nucleotide sequence ID" value="XM_025506459.1"/>
</dbReference>
<keyword evidence="5" id="KW-0687">Ribonucleoprotein</keyword>
<feature type="repeat" description="WD" evidence="6">
    <location>
        <begin position="101"/>
        <end position="133"/>
    </location>
</feature>
<evidence type="ECO:0000256" key="6">
    <source>
        <dbReference type="PROSITE-ProRule" id="PRU00221"/>
    </source>
</evidence>
<name>A0A316UNN1_9BASI</name>
<dbReference type="GO" id="GO:1990904">
    <property type="term" value="C:ribonucleoprotein complex"/>
    <property type="evidence" value="ECO:0007669"/>
    <property type="project" value="UniProtKB-KW"/>
</dbReference>
<organism evidence="7 8">
    <name type="scientific">Jaminaea rosea</name>
    <dbReference type="NCBI Taxonomy" id="1569628"/>
    <lineage>
        <taxon>Eukaryota</taxon>
        <taxon>Fungi</taxon>
        <taxon>Dikarya</taxon>
        <taxon>Basidiomycota</taxon>
        <taxon>Ustilaginomycotina</taxon>
        <taxon>Exobasidiomycetes</taxon>
        <taxon>Microstromatales</taxon>
        <taxon>Microstromatales incertae sedis</taxon>
        <taxon>Jaminaea</taxon>
    </lineage>
</organism>
<dbReference type="Pfam" id="PF00400">
    <property type="entry name" value="WD40"/>
    <property type="match status" value="7"/>
</dbReference>
<evidence type="ECO:0000256" key="3">
    <source>
        <dbReference type="ARBA" id="ARBA00022737"/>
    </source>
</evidence>
<dbReference type="PROSITE" id="PS00678">
    <property type="entry name" value="WD_REPEATS_1"/>
    <property type="match status" value="3"/>
</dbReference>
<accession>A0A316UNN1</accession>
<dbReference type="PROSITE" id="PS50294">
    <property type="entry name" value="WD_REPEATS_REGION"/>
    <property type="match status" value="5"/>
</dbReference>
<dbReference type="Proteomes" id="UP000245884">
    <property type="component" value="Unassembled WGS sequence"/>
</dbReference>
<dbReference type="PROSITE" id="PS50082">
    <property type="entry name" value="WD_REPEATS_2"/>
    <property type="match status" value="5"/>
</dbReference>
<dbReference type="CDD" id="cd00200">
    <property type="entry name" value="WD40"/>
    <property type="match status" value="1"/>
</dbReference>
<dbReference type="Gene3D" id="2.130.10.10">
    <property type="entry name" value="YVTN repeat-like/Quinoprotein amine dehydrogenase"/>
    <property type="match status" value="1"/>
</dbReference>
<dbReference type="EMBL" id="KZ819670">
    <property type="protein sequence ID" value="PWN26870.1"/>
    <property type="molecule type" value="Genomic_DNA"/>
</dbReference>
<dbReference type="SUPFAM" id="SSF50978">
    <property type="entry name" value="WD40 repeat-like"/>
    <property type="match status" value="1"/>
</dbReference>
<protein>
    <submittedName>
        <fullName evidence="7">Putative CPC2 protein</fullName>
    </submittedName>
</protein>
<dbReference type="GeneID" id="37028282"/>
<reference evidence="7 8" key="1">
    <citation type="journal article" date="2018" name="Mol. Biol. Evol.">
        <title>Broad Genomic Sampling Reveals a Smut Pathogenic Ancestry of the Fungal Clade Ustilaginomycotina.</title>
        <authorList>
            <person name="Kijpornyongpan T."/>
            <person name="Mondo S.J."/>
            <person name="Barry K."/>
            <person name="Sandor L."/>
            <person name="Lee J."/>
            <person name="Lipzen A."/>
            <person name="Pangilinan J."/>
            <person name="LaButti K."/>
            <person name="Hainaut M."/>
            <person name="Henrissat B."/>
            <person name="Grigoriev I.V."/>
            <person name="Spatafora J.W."/>
            <person name="Aime M.C."/>
        </authorList>
    </citation>
    <scope>NUCLEOTIDE SEQUENCE [LARGE SCALE GENOMIC DNA]</scope>
    <source>
        <strain evidence="7 8">MCA 5214</strain>
    </source>
</reference>
<evidence type="ECO:0000313" key="7">
    <source>
        <dbReference type="EMBL" id="PWN26870.1"/>
    </source>
</evidence>
<dbReference type="PRINTS" id="PR00320">
    <property type="entry name" value="GPROTEINBRPT"/>
</dbReference>
<keyword evidence="3" id="KW-0677">Repeat</keyword>
<proteinExistence type="inferred from homology"/>
<feature type="repeat" description="WD" evidence="6">
    <location>
        <begin position="59"/>
        <end position="100"/>
    </location>
</feature>
<evidence type="ECO:0000313" key="8">
    <source>
        <dbReference type="Proteomes" id="UP000245884"/>
    </source>
</evidence>
<dbReference type="InterPro" id="IPR019775">
    <property type="entry name" value="WD40_repeat_CS"/>
</dbReference>